<reference evidence="1 2" key="1">
    <citation type="submission" date="2017-07" db="EMBL/GenBank/DDBJ databases">
        <title>Leptospira spp. isolated from tropical soils.</title>
        <authorList>
            <person name="Thibeaux R."/>
            <person name="Iraola G."/>
            <person name="Ferres I."/>
            <person name="Bierque E."/>
            <person name="Girault D."/>
            <person name="Soupe-Gilbert M.-E."/>
            <person name="Picardeau M."/>
            <person name="Goarant C."/>
        </authorList>
    </citation>
    <scope>NUCLEOTIDE SEQUENCE [LARGE SCALE GENOMIC DNA]</scope>
    <source>
        <strain evidence="1 2">JW2-C-B1</strain>
    </source>
</reference>
<name>A0ABX4NAE3_9LEPT</name>
<organism evidence="1 2">
    <name type="scientific">Leptospira kmetyi</name>
    <dbReference type="NCBI Taxonomy" id="408139"/>
    <lineage>
        <taxon>Bacteria</taxon>
        <taxon>Pseudomonadati</taxon>
        <taxon>Spirochaetota</taxon>
        <taxon>Spirochaetia</taxon>
        <taxon>Leptospirales</taxon>
        <taxon>Leptospiraceae</taxon>
        <taxon>Leptospira</taxon>
    </lineage>
</organism>
<dbReference type="EMBL" id="NPDP01000011">
    <property type="protein sequence ID" value="PJZ30358.1"/>
    <property type="molecule type" value="Genomic_DNA"/>
</dbReference>
<dbReference type="RefSeq" id="WP_100755266.1">
    <property type="nucleotide sequence ID" value="NZ_NPDP01000011.1"/>
</dbReference>
<protein>
    <recommendedName>
        <fullName evidence="3">Lipoprotein</fullName>
    </recommendedName>
</protein>
<dbReference type="Proteomes" id="UP000231919">
    <property type="component" value="Unassembled WGS sequence"/>
</dbReference>
<keyword evidence="2" id="KW-1185">Reference proteome</keyword>
<comment type="caution">
    <text evidence="1">The sequence shown here is derived from an EMBL/GenBank/DDBJ whole genome shotgun (WGS) entry which is preliminary data.</text>
</comment>
<evidence type="ECO:0008006" key="3">
    <source>
        <dbReference type="Google" id="ProtNLM"/>
    </source>
</evidence>
<sequence>MIKILKPVILFVIPFLSIHAWKGDPFEKILKDYNFQFSFGKDFKSTKVKENPNLYYDYAIKHKSKKLEIRYFIGLPAPKIDGIDFEKTELYKQQALTTAANVCQCMDRIRTNDLSMDTVALFNAEWGANFYVEATSEFGRGFKYSIVTAVHKKDLPDLYTIFLFDDFDSVKSEIQEAALNLKFSPK</sequence>
<accession>A0ABX4NAE3</accession>
<gene>
    <name evidence="1" type="ORF">CH378_07975</name>
</gene>
<evidence type="ECO:0000313" key="2">
    <source>
        <dbReference type="Proteomes" id="UP000231919"/>
    </source>
</evidence>
<evidence type="ECO:0000313" key="1">
    <source>
        <dbReference type="EMBL" id="PJZ30358.1"/>
    </source>
</evidence>
<proteinExistence type="predicted"/>